<dbReference type="RefSeq" id="WP_115493976.1">
    <property type="nucleotide sequence ID" value="NZ_QRBE01000001.1"/>
</dbReference>
<evidence type="ECO:0000313" key="2">
    <source>
        <dbReference type="EMBL" id="RDS84955.1"/>
    </source>
</evidence>
<dbReference type="InterPro" id="IPR029068">
    <property type="entry name" value="Glyas_Bleomycin-R_OHBP_Dase"/>
</dbReference>
<feature type="domain" description="PhnB-like" evidence="1">
    <location>
        <begin position="6"/>
        <end position="126"/>
    </location>
</feature>
<name>A0A370X9Q2_9GAMM</name>
<dbReference type="Pfam" id="PF06983">
    <property type="entry name" value="3-dmu-9_3-mt"/>
    <property type="match status" value="1"/>
</dbReference>
<dbReference type="CDD" id="cd06588">
    <property type="entry name" value="PhnB_like"/>
    <property type="match status" value="1"/>
</dbReference>
<protein>
    <submittedName>
        <fullName evidence="2">VOC family protein</fullName>
    </submittedName>
</protein>
<dbReference type="OrthoDB" id="5293819at2"/>
<dbReference type="PIRSF" id="PIRSF021700">
    <property type="entry name" value="3_dmu_93_MTrfase"/>
    <property type="match status" value="1"/>
</dbReference>
<dbReference type="Gene3D" id="3.10.180.10">
    <property type="entry name" value="2,3-Dihydroxybiphenyl 1,2-Dioxygenase, domain 1"/>
    <property type="match status" value="1"/>
</dbReference>
<dbReference type="SUPFAM" id="SSF54593">
    <property type="entry name" value="Glyoxalase/Bleomycin resistance protein/Dihydroxybiphenyl dioxygenase"/>
    <property type="match status" value="1"/>
</dbReference>
<gene>
    <name evidence="2" type="ORF">DWU98_03135</name>
</gene>
<evidence type="ECO:0000259" key="1">
    <source>
        <dbReference type="Pfam" id="PF06983"/>
    </source>
</evidence>
<accession>A0A370X9Q2</accession>
<dbReference type="Proteomes" id="UP000254258">
    <property type="component" value="Unassembled WGS sequence"/>
</dbReference>
<dbReference type="PANTHER" id="PTHR33990">
    <property type="entry name" value="PROTEIN YJDN-RELATED"/>
    <property type="match status" value="1"/>
</dbReference>
<keyword evidence="3" id="KW-1185">Reference proteome</keyword>
<sequence>MSSRFQRITPFLWFNDEAEEAAHFYVSLFEHSRVLSIARYDKSTAKAANRPEGTAMTVAFELDGQHFTALNGGPVFTFNPSISLVVNCHTQEEVDHFWNALSQDGDPSAQQCGWLKDRYGLSWQIVPVQLMELLGSGDPAKAQRVMQAVLSMKKLDLTALESAAA</sequence>
<dbReference type="AlphaFoldDB" id="A0A370X9Q2"/>
<dbReference type="InterPro" id="IPR009725">
    <property type="entry name" value="3_dmu_93_MTrfase"/>
</dbReference>
<comment type="caution">
    <text evidence="2">The sequence shown here is derived from an EMBL/GenBank/DDBJ whole genome shotgun (WGS) entry which is preliminary data.</text>
</comment>
<dbReference type="PANTHER" id="PTHR33990:SF2">
    <property type="entry name" value="PHNB-LIKE DOMAIN-CONTAINING PROTEIN"/>
    <property type="match status" value="1"/>
</dbReference>
<proteinExistence type="predicted"/>
<evidence type="ECO:0000313" key="3">
    <source>
        <dbReference type="Proteomes" id="UP000254258"/>
    </source>
</evidence>
<organism evidence="2 3">
    <name type="scientific">Dyella monticola</name>
    <dbReference type="NCBI Taxonomy" id="1927958"/>
    <lineage>
        <taxon>Bacteria</taxon>
        <taxon>Pseudomonadati</taxon>
        <taxon>Pseudomonadota</taxon>
        <taxon>Gammaproteobacteria</taxon>
        <taxon>Lysobacterales</taxon>
        <taxon>Rhodanobacteraceae</taxon>
        <taxon>Dyella</taxon>
    </lineage>
</organism>
<reference evidence="2 3" key="1">
    <citation type="submission" date="2018-07" db="EMBL/GenBank/DDBJ databases">
        <title>Dyella monticola sp. nov. and Dyella psychrodurans sp. nov. isolated from monsoon evergreen broad-leaved forest soil of Dinghu Mountain, China.</title>
        <authorList>
            <person name="Gao Z."/>
            <person name="Qiu L."/>
        </authorList>
    </citation>
    <scope>NUCLEOTIDE SEQUENCE [LARGE SCALE GENOMIC DNA]</scope>
    <source>
        <strain evidence="2 3">4G-K06</strain>
    </source>
</reference>
<dbReference type="InterPro" id="IPR028973">
    <property type="entry name" value="PhnB-like"/>
</dbReference>
<dbReference type="EMBL" id="QRBE01000001">
    <property type="protein sequence ID" value="RDS84955.1"/>
    <property type="molecule type" value="Genomic_DNA"/>
</dbReference>